<dbReference type="EMBL" id="QBIY01005523">
    <property type="protein sequence ID" value="RXN37675.1"/>
    <property type="molecule type" value="Genomic_DNA"/>
</dbReference>
<dbReference type="SUPFAM" id="SSF54001">
    <property type="entry name" value="Cysteine proteinases"/>
    <property type="match status" value="1"/>
</dbReference>
<dbReference type="PANTHER" id="PTHR46915">
    <property type="entry name" value="UBIQUITIN-LIKE PROTEASE 4-RELATED"/>
    <property type="match status" value="1"/>
</dbReference>
<dbReference type="GO" id="GO:0046872">
    <property type="term" value="F:metal ion binding"/>
    <property type="evidence" value="ECO:0007669"/>
    <property type="project" value="UniProtKB-KW"/>
</dbReference>
<dbReference type="Pfam" id="PF02902">
    <property type="entry name" value="Peptidase_C48"/>
    <property type="match status" value="1"/>
</dbReference>
<protein>
    <submittedName>
        <fullName evidence="9">Nuclease HARBI1</fullName>
    </submittedName>
</protein>
<keyword evidence="5" id="KW-0378">Hydrolase</keyword>
<keyword evidence="3" id="KW-0645">Protease</keyword>
<keyword evidence="4" id="KW-0479">Metal-binding</keyword>
<dbReference type="GO" id="GO:0006508">
    <property type="term" value="P:proteolysis"/>
    <property type="evidence" value="ECO:0007669"/>
    <property type="project" value="UniProtKB-KW"/>
</dbReference>
<dbReference type="GO" id="GO:0008234">
    <property type="term" value="F:cysteine-type peptidase activity"/>
    <property type="evidence" value="ECO:0007669"/>
    <property type="project" value="UniProtKB-KW"/>
</dbReference>
<gene>
    <name evidence="9" type="ORF">ROHU_001831</name>
</gene>
<feature type="region of interest" description="Disordered" evidence="7">
    <location>
        <begin position="527"/>
        <end position="596"/>
    </location>
</feature>
<feature type="compositionally biased region" description="Basic and acidic residues" evidence="7">
    <location>
        <begin position="558"/>
        <end position="586"/>
    </location>
</feature>
<evidence type="ECO:0000313" key="9">
    <source>
        <dbReference type="EMBL" id="RXN37675.1"/>
    </source>
</evidence>
<evidence type="ECO:0000256" key="6">
    <source>
        <dbReference type="ARBA" id="ARBA00022807"/>
    </source>
</evidence>
<dbReference type="Pfam" id="PF03299">
    <property type="entry name" value="TF_AP-2"/>
    <property type="match status" value="1"/>
</dbReference>
<keyword evidence="6" id="KW-0788">Thiol protease</keyword>
<dbReference type="InterPro" id="IPR003653">
    <property type="entry name" value="Peptidase_C48_C"/>
</dbReference>
<comment type="similarity">
    <text evidence="2">Belongs to the peptidase C48 family.</text>
</comment>
<dbReference type="InterPro" id="IPR027806">
    <property type="entry name" value="HARBI1_dom"/>
</dbReference>
<feature type="compositionally biased region" description="Basic and acidic residues" evidence="7">
    <location>
        <begin position="527"/>
        <end position="545"/>
    </location>
</feature>
<dbReference type="InterPro" id="IPR013854">
    <property type="entry name" value="TF_AP2_C"/>
</dbReference>
<evidence type="ECO:0000256" key="2">
    <source>
        <dbReference type="ARBA" id="ARBA00005234"/>
    </source>
</evidence>
<dbReference type="STRING" id="84645.A0A498P0E5"/>
<dbReference type="AlphaFoldDB" id="A0A498P0E5"/>
<reference evidence="9 10" key="1">
    <citation type="submission" date="2018-03" db="EMBL/GenBank/DDBJ databases">
        <title>Draft genome sequence of Rohu Carp (Labeo rohita).</title>
        <authorList>
            <person name="Das P."/>
            <person name="Kushwaha B."/>
            <person name="Joshi C.G."/>
            <person name="Kumar D."/>
            <person name="Nagpure N.S."/>
            <person name="Sahoo L."/>
            <person name="Das S.P."/>
            <person name="Bit A."/>
            <person name="Patnaik S."/>
            <person name="Meher P.K."/>
            <person name="Jayasankar P."/>
            <person name="Koringa P.G."/>
            <person name="Patel N.V."/>
            <person name="Hinsu A.T."/>
            <person name="Kumar R."/>
            <person name="Pandey M."/>
            <person name="Agarwal S."/>
            <person name="Srivastava S."/>
            <person name="Singh M."/>
            <person name="Iquebal M.A."/>
            <person name="Jaiswal S."/>
            <person name="Angadi U.B."/>
            <person name="Kumar N."/>
            <person name="Raza M."/>
            <person name="Shah T.M."/>
            <person name="Rai A."/>
            <person name="Jena J.K."/>
        </authorList>
    </citation>
    <scope>NUCLEOTIDE SEQUENCE [LARGE SCALE GENOMIC DNA]</scope>
    <source>
        <strain evidence="9">DASCIFA01</strain>
        <tissue evidence="9">Testis</tissue>
    </source>
</reference>
<evidence type="ECO:0000256" key="3">
    <source>
        <dbReference type="ARBA" id="ARBA00022670"/>
    </source>
</evidence>
<dbReference type="PANTHER" id="PTHR46915:SF2">
    <property type="entry name" value="UBIQUITIN-LIKE PROTEASE 4"/>
    <property type="match status" value="1"/>
</dbReference>
<comment type="caution">
    <text evidence="9">The sequence shown here is derived from an EMBL/GenBank/DDBJ whole genome shotgun (WGS) entry which is preliminary data.</text>
</comment>
<evidence type="ECO:0000256" key="1">
    <source>
        <dbReference type="ARBA" id="ARBA00001968"/>
    </source>
</evidence>
<accession>A0A498P0E5</accession>
<sequence length="738" mass="84200">MIQSLKGPDRPIGNLVNCWTMGEFCRERQINEVTYQLQQNLQKDTSHQQPVSWSSKMDSTSKHKDLLNEVALHYKIELCAEEIYVAKHYLAKKNEEVVDANYLFRVVDIGAYGKSSDGGSLSACAFGRALREGTLNLPDDEPLPNGEHLGPVPFVFVGDEAFPLQKHLLRPYPGRAIPVDQRVFNFRLSHARRIVENAFGIMAAQFRVYNRVMELSPCNAEKIVQLTTILHNFIRWGHRNSPSTSGYADPGAALHAAGRMGSNTASREALAVREKYREYFNSPCGEVLWQYNQQPRTSPVEWSFGVPILTKESLATLDDGMWLDDIVMDIQLRSVHDELGPHKRRKSLIYPVHFYTKLKASGFTDVISWTKHEDIFRKDYLLIVENVLGIHWRLIIVCFPGNEEVEYIKKWGKMFQRKRPCILMLDSQSVQVSDSMEVFQNIRSYLTAMRNNTQKKPRIFSADSMPALKVQVPQQQGNSSECGIFVLLYAKHFLNDPPKELIDELDCTSWFTLTDAFSTRAKIRDTMRSSLEEQGQEADKNKSEERESEEEQNIAERGQQESIDKEREMEGRKEENTPEGGEDRTAQGRNYAVLGRLSVPGTKRKYTVTQDELKRRIMAENMSNNMLRSLIRVRKEDLPEELREQRPKKAKSKISIFSALSEGEATDLAEEMGAMLGRHVNVDTSASIPTAEAEVAKVSMVVAPSKVRPCVSYFQPMIFEVQAKSWEIFKPLEELLSS</sequence>
<evidence type="ECO:0000256" key="5">
    <source>
        <dbReference type="ARBA" id="ARBA00022801"/>
    </source>
</evidence>
<comment type="cofactor">
    <cofactor evidence="1">
        <name>a divalent metal cation</name>
        <dbReference type="ChEBI" id="CHEBI:60240"/>
    </cofactor>
</comment>
<dbReference type="PROSITE" id="PS50600">
    <property type="entry name" value="ULP_PROTEASE"/>
    <property type="match status" value="1"/>
</dbReference>
<name>A0A498P0E5_LABRO</name>
<dbReference type="Proteomes" id="UP000290572">
    <property type="component" value="Unassembled WGS sequence"/>
</dbReference>
<dbReference type="Gene3D" id="3.30.310.130">
    <property type="entry name" value="Ubiquitin-related"/>
    <property type="match status" value="1"/>
</dbReference>
<evidence type="ECO:0000256" key="7">
    <source>
        <dbReference type="SAM" id="MobiDB-lite"/>
    </source>
</evidence>
<dbReference type="Gene3D" id="1.10.418.20">
    <property type="match status" value="1"/>
</dbReference>
<evidence type="ECO:0000256" key="4">
    <source>
        <dbReference type="ARBA" id="ARBA00022723"/>
    </source>
</evidence>
<keyword evidence="10" id="KW-1185">Reference proteome</keyword>
<evidence type="ECO:0000259" key="8">
    <source>
        <dbReference type="PROSITE" id="PS50600"/>
    </source>
</evidence>
<dbReference type="InterPro" id="IPR038765">
    <property type="entry name" value="Papain-like_cys_pep_sf"/>
</dbReference>
<dbReference type="Pfam" id="PF13359">
    <property type="entry name" value="DDE_Tnp_4"/>
    <property type="match status" value="1"/>
</dbReference>
<feature type="domain" description="Ubiquitin-like protease family profile" evidence="8">
    <location>
        <begin position="307"/>
        <end position="493"/>
    </location>
</feature>
<evidence type="ECO:0000313" key="10">
    <source>
        <dbReference type="Proteomes" id="UP000290572"/>
    </source>
</evidence>
<proteinExistence type="inferred from homology"/>
<organism evidence="9 10">
    <name type="scientific">Labeo rohita</name>
    <name type="common">Indian major carp</name>
    <name type="synonym">Cyprinus rohita</name>
    <dbReference type="NCBI Taxonomy" id="84645"/>
    <lineage>
        <taxon>Eukaryota</taxon>
        <taxon>Metazoa</taxon>
        <taxon>Chordata</taxon>
        <taxon>Craniata</taxon>
        <taxon>Vertebrata</taxon>
        <taxon>Euteleostomi</taxon>
        <taxon>Actinopterygii</taxon>
        <taxon>Neopterygii</taxon>
        <taxon>Teleostei</taxon>
        <taxon>Ostariophysi</taxon>
        <taxon>Cypriniformes</taxon>
        <taxon>Cyprinidae</taxon>
        <taxon>Labeoninae</taxon>
        <taxon>Labeonini</taxon>
        <taxon>Labeo</taxon>
    </lineage>
</organism>
<dbReference type="GO" id="GO:0016926">
    <property type="term" value="P:protein desumoylation"/>
    <property type="evidence" value="ECO:0007669"/>
    <property type="project" value="UniProtKB-ARBA"/>
</dbReference>